<dbReference type="EMBL" id="BGPR01061530">
    <property type="protein sequence ID" value="GBO37192.1"/>
    <property type="molecule type" value="Genomic_DNA"/>
</dbReference>
<comment type="caution">
    <text evidence="1">The sequence shown here is derived from an EMBL/GenBank/DDBJ whole genome shotgun (WGS) entry which is preliminary data.</text>
</comment>
<proteinExistence type="predicted"/>
<name>A0A4Y2WLJ5_ARAVE</name>
<accession>A0A4Y2WLJ5</accession>
<sequence>MEVHEPRYVINSRLSTTNLHFREILQNKILIESPSLNNWTDFATLQLRAINIMEEQLVVESATVAELKIRMTAALEADMLAKVWDEFDYHIDICRASKDGHIEHL</sequence>
<keyword evidence="2" id="KW-1185">Reference proteome</keyword>
<reference evidence="1 2" key="1">
    <citation type="journal article" date="2019" name="Sci. Rep.">
        <title>Orb-weaving spider Araneus ventricosus genome elucidates the spidroin gene catalogue.</title>
        <authorList>
            <person name="Kono N."/>
            <person name="Nakamura H."/>
            <person name="Ohtoshi R."/>
            <person name="Moran D.A.P."/>
            <person name="Shinohara A."/>
            <person name="Yoshida Y."/>
            <person name="Fujiwara M."/>
            <person name="Mori M."/>
            <person name="Tomita M."/>
            <person name="Arakawa K."/>
        </authorList>
    </citation>
    <scope>NUCLEOTIDE SEQUENCE [LARGE SCALE GENOMIC DNA]</scope>
</reference>
<gene>
    <name evidence="1" type="ORF">AVEN_212288_1</name>
</gene>
<dbReference type="Proteomes" id="UP000499080">
    <property type="component" value="Unassembled WGS sequence"/>
</dbReference>
<protein>
    <submittedName>
        <fullName evidence="1">Uncharacterized protein</fullName>
    </submittedName>
</protein>
<organism evidence="1 2">
    <name type="scientific">Araneus ventricosus</name>
    <name type="common">Orbweaver spider</name>
    <name type="synonym">Epeira ventricosa</name>
    <dbReference type="NCBI Taxonomy" id="182803"/>
    <lineage>
        <taxon>Eukaryota</taxon>
        <taxon>Metazoa</taxon>
        <taxon>Ecdysozoa</taxon>
        <taxon>Arthropoda</taxon>
        <taxon>Chelicerata</taxon>
        <taxon>Arachnida</taxon>
        <taxon>Araneae</taxon>
        <taxon>Araneomorphae</taxon>
        <taxon>Entelegynae</taxon>
        <taxon>Araneoidea</taxon>
        <taxon>Araneidae</taxon>
        <taxon>Araneus</taxon>
    </lineage>
</organism>
<dbReference type="AlphaFoldDB" id="A0A4Y2WLJ5"/>
<evidence type="ECO:0000313" key="2">
    <source>
        <dbReference type="Proteomes" id="UP000499080"/>
    </source>
</evidence>
<evidence type="ECO:0000313" key="1">
    <source>
        <dbReference type="EMBL" id="GBO37192.1"/>
    </source>
</evidence>